<comment type="caution">
    <text evidence="2">The sequence shown here is derived from an EMBL/GenBank/DDBJ whole genome shotgun (WGS) entry which is preliminary data.</text>
</comment>
<name>A0A2G7FKB2_9EURO</name>
<protein>
    <submittedName>
        <fullName evidence="2">Uncharacterized protein</fullName>
    </submittedName>
</protein>
<evidence type="ECO:0000256" key="1">
    <source>
        <dbReference type="SAM" id="MobiDB-lite"/>
    </source>
</evidence>
<reference evidence="2 3" key="1">
    <citation type="submission" date="2017-05" db="EMBL/GenBank/DDBJ databases">
        <title>Genome sequence for an aflatoxigenic pathogen of Argentinian peanut, Aspergillus arachidicola.</title>
        <authorList>
            <person name="Moore G."/>
            <person name="Beltz S.B."/>
            <person name="Mack B.M."/>
        </authorList>
    </citation>
    <scope>NUCLEOTIDE SEQUENCE [LARGE SCALE GENOMIC DNA]</scope>
    <source>
        <strain evidence="2 3">CBS 117610</strain>
    </source>
</reference>
<dbReference type="EMBL" id="NEXV01000580">
    <property type="protein sequence ID" value="PIG81058.1"/>
    <property type="molecule type" value="Genomic_DNA"/>
</dbReference>
<gene>
    <name evidence="2" type="ORF">AARAC_012027</name>
</gene>
<proteinExistence type="predicted"/>
<sequence length="114" mass="12732">MGKNDYFRSWRVEFGEDENAPLFAQEISSPGSPKGRGSCSQLSPPKAQRNTQLFLIRFMAALTFSRASLRKREAGSGIAPKRTLKVQGILYGLKFPAGQIEMVTDVIDKFFDID</sequence>
<accession>A0A2G7FKB2</accession>
<feature type="region of interest" description="Disordered" evidence="1">
    <location>
        <begin position="24"/>
        <end position="46"/>
    </location>
</feature>
<organism evidence="2 3">
    <name type="scientific">Aspergillus arachidicola</name>
    <dbReference type="NCBI Taxonomy" id="656916"/>
    <lineage>
        <taxon>Eukaryota</taxon>
        <taxon>Fungi</taxon>
        <taxon>Dikarya</taxon>
        <taxon>Ascomycota</taxon>
        <taxon>Pezizomycotina</taxon>
        <taxon>Eurotiomycetes</taxon>
        <taxon>Eurotiomycetidae</taxon>
        <taxon>Eurotiales</taxon>
        <taxon>Aspergillaceae</taxon>
        <taxon>Aspergillus</taxon>
        <taxon>Aspergillus subgen. Circumdati</taxon>
    </lineage>
</organism>
<evidence type="ECO:0000313" key="2">
    <source>
        <dbReference type="EMBL" id="PIG81058.1"/>
    </source>
</evidence>
<evidence type="ECO:0000313" key="3">
    <source>
        <dbReference type="Proteomes" id="UP000231358"/>
    </source>
</evidence>
<dbReference type="Proteomes" id="UP000231358">
    <property type="component" value="Unassembled WGS sequence"/>
</dbReference>
<keyword evidence="3" id="KW-1185">Reference proteome</keyword>
<dbReference type="AlphaFoldDB" id="A0A2G7FKB2"/>